<keyword evidence="2" id="KW-1185">Reference proteome</keyword>
<dbReference type="Proteomes" id="UP001175211">
    <property type="component" value="Unassembled WGS sequence"/>
</dbReference>
<protein>
    <submittedName>
        <fullName evidence="1">Uncharacterized protein</fullName>
    </submittedName>
</protein>
<organism evidence="1 2">
    <name type="scientific">Armillaria tabescens</name>
    <name type="common">Ringless honey mushroom</name>
    <name type="synonym">Agaricus tabescens</name>
    <dbReference type="NCBI Taxonomy" id="1929756"/>
    <lineage>
        <taxon>Eukaryota</taxon>
        <taxon>Fungi</taxon>
        <taxon>Dikarya</taxon>
        <taxon>Basidiomycota</taxon>
        <taxon>Agaricomycotina</taxon>
        <taxon>Agaricomycetes</taxon>
        <taxon>Agaricomycetidae</taxon>
        <taxon>Agaricales</taxon>
        <taxon>Marasmiineae</taxon>
        <taxon>Physalacriaceae</taxon>
        <taxon>Desarmillaria</taxon>
    </lineage>
</organism>
<sequence length="75" mass="8506">MYDLMGIIYFGSGHFMARFVDKHGVVWFQDGAAAGGSFVNEGYLCDYSKQGLLLKGNRRAGITVYVWRDDTAWQF</sequence>
<name>A0AA39J844_ARMTA</name>
<evidence type="ECO:0000313" key="2">
    <source>
        <dbReference type="Proteomes" id="UP001175211"/>
    </source>
</evidence>
<dbReference type="AlphaFoldDB" id="A0AA39J844"/>
<dbReference type="RefSeq" id="XP_060322463.1">
    <property type="nucleotide sequence ID" value="XM_060468226.1"/>
</dbReference>
<dbReference type="EMBL" id="JAUEPS010000117">
    <property type="protein sequence ID" value="KAK0437097.1"/>
    <property type="molecule type" value="Genomic_DNA"/>
</dbReference>
<evidence type="ECO:0000313" key="1">
    <source>
        <dbReference type="EMBL" id="KAK0437097.1"/>
    </source>
</evidence>
<dbReference type="GeneID" id="85351774"/>
<proteinExistence type="predicted"/>
<gene>
    <name evidence="1" type="ORF">EV420DRAFT_1280882</name>
</gene>
<accession>A0AA39J844</accession>
<comment type="caution">
    <text evidence="1">The sequence shown here is derived from an EMBL/GenBank/DDBJ whole genome shotgun (WGS) entry which is preliminary data.</text>
</comment>
<reference evidence="1" key="1">
    <citation type="submission" date="2023-06" db="EMBL/GenBank/DDBJ databases">
        <authorList>
            <consortium name="Lawrence Berkeley National Laboratory"/>
            <person name="Ahrendt S."/>
            <person name="Sahu N."/>
            <person name="Indic B."/>
            <person name="Wong-Bajracharya J."/>
            <person name="Merenyi Z."/>
            <person name="Ke H.-M."/>
            <person name="Monk M."/>
            <person name="Kocsube S."/>
            <person name="Drula E."/>
            <person name="Lipzen A."/>
            <person name="Balint B."/>
            <person name="Henrissat B."/>
            <person name="Andreopoulos B."/>
            <person name="Martin F.M."/>
            <person name="Harder C.B."/>
            <person name="Rigling D."/>
            <person name="Ford K.L."/>
            <person name="Foster G.D."/>
            <person name="Pangilinan J."/>
            <person name="Papanicolaou A."/>
            <person name="Barry K."/>
            <person name="LaButti K."/>
            <person name="Viragh M."/>
            <person name="Koriabine M."/>
            <person name="Yan M."/>
            <person name="Riley R."/>
            <person name="Champramary S."/>
            <person name="Plett K.L."/>
            <person name="Tsai I.J."/>
            <person name="Slot J."/>
            <person name="Sipos G."/>
            <person name="Plett J."/>
            <person name="Nagy L.G."/>
            <person name="Grigoriev I.V."/>
        </authorList>
    </citation>
    <scope>NUCLEOTIDE SEQUENCE</scope>
    <source>
        <strain evidence="1">CCBAS 213</strain>
    </source>
</reference>